<evidence type="ECO:0000256" key="18">
    <source>
        <dbReference type="RuleBase" id="RU003938"/>
    </source>
</evidence>
<protein>
    <recommendedName>
        <fullName evidence="7 18">Phosphatidate cytidylyltransferase</fullName>
        <ecNumber evidence="6 18">2.7.7.41</ecNumber>
    </recommendedName>
</protein>
<feature type="transmembrane region" description="Helical" evidence="19">
    <location>
        <begin position="208"/>
        <end position="227"/>
    </location>
</feature>
<comment type="catalytic activity">
    <reaction evidence="1 18">
        <text>a 1,2-diacyl-sn-glycero-3-phosphate + CTP + H(+) = a CDP-1,2-diacyl-sn-glycerol + diphosphate</text>
        <dbReference type="Rhea" id="RHEA:16229"/>
        <dbReference type="ChEBI" id="CHEBI:15378"/>
        <dbReference type="ChEBI" id="CHEBI:33019"/>
        <dbReference type="ChEBI" id="CHEBI:37563"/>
        <dbReference type="ChEBI" id="CHEBI:58332"/>
        <dbReference type="ChEBI" id="CHEBI:58608"/>
        <dbReference type="EC" id="2.7.7.41"/>
    </reaction>
</comment>
<evidence type="ECO:0000256" key="15">
    <source>
        <dbReference type="ARBA" id="ARBA00023136"/>
    </source>
</evidence>
<dbReference type="Proteomes" id="UP000321721">
    <property type="component" value="Unassembled WGS sequence"/>
</dbReference>
<evidence type="ECO:0000256" key="3">
    <source>
        <dbReference type="ARBA" id="ARBA00005119"/>
    </source>
</evidence>
<evidence type="ECO:0000256" key="11">
    <source>
        <dbReference type="ARBA" id="ARBA00022692"/>
    </source>
</evidence>
<feature type="transmembrane region" description="Helical" evidence="19">
    <location>
        <begin position="56"/>
        <end position="73"/>
    </location>
</feature>
<keyword evidence="21" id="KW-1185">Reference proteome</keyword>
<evidence type="ECO:0000313" key="20">
    <source>
        <dbReference type="EMBL" id="TXB65467.1"/>
    </source>
</evidence>
<keyword evidence="11 18" id="KW-0812">Transmembrane</keyword>
<keyword evidence="8" id="KW-1003">Cell membrane</keyword>
<evidence type="ECO:0000256" key="8">
    <source>
        <dbReference type="ARBA" id="ARBA00022475"/>
    </source>
</evidence>
<evidence type="ECO:0000256" key="5">
    <source>
        <dbReference type="ARBA" id="ARBA00010185"/>
    </source>
</evidence>
<evidence type="ECO:0000256" key="2">
    <source>
        <dbReference type="ARBA" id="ARBA00004651"/>
    </source>
</evidence>
<dbReference type="GO" id="GO:0005886">
    <property type="term" value="C:plasma membrane"/>
    <property type="evidence" value="ECO:0007669"/>
    <property type="project" value="UniProtKB-SubCell"/>
</dbReference>
<dbReference type="AlphaFoldDB" id="A0A5C6RTI3"/>
<dbReference type="RefSeq" id="WP_147100524.1">
    <property type="nucleotide sequence ID" value="NZ_VOOS01000003.1"/>
</dbReference>
<keyword evidence="14" id="KW-0443">Lipid metabolism</keyword>
<dbReference type="UniPathway" id="UPA00557">
    <property type="reaction ID" value="UER00614"/>
</dbReference>
<evidence type="ECO:0000256" key="14">
    <source>
        <dbReference type="ARBA" id="ARBA00023098"/>
    </source>
</evidence>
<dbReference type="EC" id="2.7.7.41" evidence="6 18"/>
<feature type="transmembrane region" description="Helical" evidence="19">
    <location>
        <begin position="140"/>
        <end position="162"/>
    </location>
</feature>
<keyword evidence="16" id="KW-0594">Phospholipid biosynthesis</keyword>
<evidence type="ECO:0000256" key="17">
    <source>
        <dbReference type="ARBA" id="ARBA00023264"/>
    </source>
</evidence>
<comment type="pathway">
    <text evidence="4">Lipid metabolism.</text>
</comment>
<feature type="transmembrane region" description="Helical" evidence="19">
    <location>
        <begin position="105"/>
        <end position="128"/>
    </location>
</feature>
<comment type="caution">
    <text evidence="20">The sequence shown here is derived from an EMBL/GenBank/DDBJ whole genome shotgun (WGS) entry which is preliminary data.</text>
</comment>
<keyword evidence="17" id="KW-1208">Phospholipid metabolism</keyword>
<keyword evidence="9" id="KW-0444">Lipid biosynthesis</keyword>
<evidence type="ECO:0000256" key="12">
    <source>
        <dbReference type="ARBA" id="ARBA00022695"/>
    </source>
</evidence>
<feature type="transmembrane region" description="Helical" evidence="19">
    <location>
        <begin position="183"/>
        <end position="202"/>
    </location>
</feature>
<evidence type="ECO:0000256" key="10">
    <source>
        <dbReference type="ARBA" id="ARBA00022679"/>
    </source>
</evidence>
<keyword evidence="13 19" id="KW-1133">Transmembrane helix</keyword>
<feature type="transmembrane region" description="Helical" evidence="19">
    <location>
        <begin position="79"/>
        <end position="98"/>
    </location>
</feature>
<proteinExistence type="inferred from homology"/>
<sequence length="272" mass="30832">MLTRAITGTFFVLTLLAAMYFGQLSTFILFFTIVLLGTDEFYNLVKKSKEVNPIKIIGIIISIFLFSIFALVTQNQIELKYFVIPLGLSFLIFLIELYRKSKFPFVNIAYTLLASIYVALPFALLYHLGFYQNNQFQADFSYHILWGFFFILWANDTGAYLSGRFFGKHKLFERISPKKTWEGSIGGGILGLAVAYISSIYFTELNLVEWIIVAIITVIFGGLGDLVESMLKRSLNIKDSGNILPGHGGILDRFDGLFLSVPFIYCYLVLIS</sequence>
<dbReference type="GO" id="GO:0016024">
    <property type="term" value="P:CDP-diacylglycerol biosynthetic process"/>
    <property type="evidence" value="ECO:0007669"/>
    <property type="project" value="UniProtKB-UniPathway"/>
</dbReference>
<dbReference type="EMBL" id="VOOS01000003">
    <property type="protein sequence ID" value="TXB65467.1"/>
    <property type="molecule type" value="Genomic_DNA"/>
</dbReference>
<dbReference type="OrthoDB" id="9799199at2"/>
<dbReference type="GO" id="GO:0004605">
    <property type="term" value="F:phosphatidate cytidylyltransferase activity"/>
    <property type="evidence" value="ECO:0007669"/>
    <property type="project" value="UniProtKB-EC"/>
</dbReference>
<evidence type="ECO:0000313" key="21">
    <source>
        <dbReference type="Proteomes" id="UP000321721"/>
    </source>
</evidence>
<name>A0A5C6RTI3_9FLAO</name>
<keyword evidence="12 18" id="KW-0548">Nucleotidyltransferase</keyword>
<dbReference type="InterPro" id="IPR000374">
    <property type="entry name" value="PC_trans"/>
</dbReference>
<evidence type="ECO:0000256" key="16">
    <source>
        <dbReference type="ARBA" id="ARBA00023209"/>
    </source>
</evidence>
<evidence type="ECO:0000256" key="1">
    <source>
        <dbReference type="ARBA" id="ARBA00001698"/>
    </source>
</evidence>
<comment type="subcellular location">
    <subcellularLocation>
        <location evidence="2">Cell membrane</location>
        <topology evidence="2">Multi-pass membrane protein</topology>
    </subcellularLocation>
</comment>
<dbReference type="PROSITE" id="PS01315">
    <property type="entry name" value="CDS"/>
    <property type="match status" value="1"/>
</dbReference>
<dbReference type="PANTHER" id="PTHR46382">
    <property type="entry name" value="PHOSPHATIDATE CYTIDYLYLTRANSFERASE"/>
    <property type="match status" value="1"/>
</dbReference>
<evidence type="ECO:0000256" key="19">
    <source>
        <dbReference type="SAM" id="Phobius"/>
    </source>
</evidence>
<evidence type="ECO:0000256" key="6">
    <source>
        <dbReference type="ARBA" id="ARBA00012487"/>
    </source>
</evidence>
<evidence type="ECO:0000256" key="13">
    <source>
        <dbReference type="ARBA" id="ARBA00022989"/>
    </source>
</evidence>
<dbReference type="PANTHER" id="PTHR46382:SF1">
    <property type="entry name" value="PHOSPHATIDATE CYTIDYLYLTRANSFERASE"/>
    <property type="match status" value="1"/>
</dbReference>
<keyword evidence="15 19" id="KW-0472">Membrane</keyword>
<evidence type="ECO:0000256" key="7">
    <source>
        <dbReference type="ARBA" id="ARBA00019373"/>
    </source>
</evidence>
<accession>A0A5C6RTI3</accession>
<evidence type="ECO:0000256" key="9">
    <source>
        <dbReference type="ARBA" id="ARBA00022516"/>
    </source>
</evidence>
<comment type="pathway">
    <text evidence="3 18">Phospholipid metabolism; CDP-diacylglycerol biosynthesis; CDP-diacylglycerol from sn-glycerol 3-phosphate: step 3/3.</text>
</comment>
<feature type="transmembrane region" description="Helical" evidence="19">
    <location>
        <begin position="6"/>
        <end position="36"/>
    </location>
</feature>
<reference evidence="20 21" key="1">
    <citation type="submission" date="2019-08" db="EMBL/GenBank/DDBJ databases">
        <title>Genome of Vicingus serpentipes NCIMB 15042.</title>
        <authorList>
            <person name="Bowman J.P."/>
        </authorList>
    </citation>
    <scope>NUCLEOTIDE SEQUENCE [LARGE SCALE GENOMIC DNA]</scope>
    <source>
        <strain evidence="20 21">NCIMB 15042</strain>
    </source>
</reference>
<evidence type="ECO:0000256" key="4">
    <source>
        <dbReference type="ARBA" id="ARBA00005189"/>
    </source>
</evidence>
<keyword evidence="10 18" id="KW-0808">Transferase</keyword>
<dbReference type="Pfam" id="PF01148">
    <property type="entry name" value="CTP_transf_1"/>
    <property type="match status" value="1"/>
</dbReference>
<comment type="similarity">
    <text evidence="5 18">Belongs to the CDS family.</text>
</comment>
<organism evidence="20 21">
    <name type="scientific">Vicingus serpentipes</name>
    <dbReference type="NCBI Taxonomy" id="1926625"/>
    <lineage>
        <taxon>Bacteria</taxon>
        <taxon>Pseudomonadati</taxon>
        <taxon>Bacteroidota</taxon>
        <taxon>Flavobacteriia</taxon>
        <taxon>Flavobacteriales</taxon>
        <taxon>Vicingaceae</taxon>
        <taxon>Vicingus</taxon>
    </lineage>
</organism>
<gene>
    <name evidence="20" type="ORF">FRY74_08580</name>
</gene>